<feature type="region of interest" description="Disordered" evidence="1">
    <location>
        <begin position="54"/>
        <end position="79"/>
    </location>
</feature>
<evidence type="ECO:0000313" key="3">
    <source>
        <dbReference type="Proteomes" id="UP000638263"/>
    </source>
</evidence>
<dbReference type="EMBL" id="BMMH01000001">
    <property type="protein sequence ID" value="GGK96963.1"/>
    <property type="molecule type" value="Genomic_DNA"/>
</dbReference>
<reference evidence="2" key="1">
    <citation type="journal article" date="2014" name="Int. J. Syst. Evol. Microbiol.">
        <title>Complete genome sequence of Corynebacterium casei LMG S-19264T (=DSM 44701T), isolated from a smear-ripened cheese.</title>
        <authorList>
            <consortium name="US DOE Joint Genome Institute (JGI-PGF)"/>
            <person name="Walter F."/>
            <person name="Albersmeier A."/>
            <person name="Kalinowski J."/>
            <person name="Ruckert C."/>
        </authorList>
    </citation>
    <scope>NUCLEOTIDE SEQUENCE</scope>
    <source>
        <strain evidence="2">CGMCC 4.3508</strain>
    </source>
</reference>
<keyword evidence="3" id="KW-1185">Reference proteome</keyword>
<reference evidence="2" key="2">
    <citation type="submission" date="2020-09" db="EMBL/GenBank/DDBJ databases">
        <authorList>
            <person name="Sun Q."/>
            <person name="Zhou Y."/>
        </authorList>
    </citation>
    <scope>NUCLEOTIDE SEQUENCE</scope>
    <source>
        <strain evidence="2">CGMCC 4.3508</strain>
    </source>
</reference>
<name>A0A917RA20_9NOCA</name>
<evidence type="ECO:0000256" key="1">
    <source>
        <dbReference type="SAM" id="MobiDB-lite"/>
    </source>
</evidence>
<comment type="caution">
    <text evidence="2">The sequence shown here is derived from an EMBL/GenBank/DDBJ whole genome shotgun (WGS) entry which is preliminary data.</text>
</comment>
<proteinExistence type="predicted"/>
<organism evidence="2 3">
    <name type="scientific">Nocardia jinanensis</name>
    <dbReference type="NCBI Taxonomy" id="382504"/>
    <lineage>
        <taxon>Bacteria</taxon>
        <taxon>Bacillati</taxon>
        <taxon>Actinomycetota</taxon>
        <taxon>Actinomycetes</taxon>
        <taxon>Mycobacteriales</taxon>
        <taxon>Nocardiaceae</taxon>
        <taxon>Nocardia</taxon>
    </lineage>
</organism>
<accession>A0A917RA20</accession>
<gene>
    <name evidence="2" type="ORF">GCM10011588_09270</name>
</gene>
<sequence length="79" mass="8215">MEKSADAGCVRPNPMSAVRIQTAAILMNLDMTAPSKTNLRTDAPEAVFAVSHTSSAGAARVGERSAKHTRTMRNASGGS</sequence>
<dbReference type="Proteomes" id="UP000638263">
    <property type="component" value="Unassembled WGS sequence"/>
</dbReference>
<evidence type="ECO:0000313" key="2">
    <source>
        <dbReference type="EMBL" id="GGK96963.1"/>
    </source>
</evidence>
<protein>
    <submittedName>
        <fullName evidence="2">Uncharacterized protein</fullName>
    </submittedName>
</protein>
<dbReference type="AlphaFoldDB" id="A0A917RA20"/>